<dbReference type="Pfam" id="PF00249">
    <property type="entry name" value="Myb_DNA-binding"/>
    <property type="match status" value="2"/>
</dbReference>
<dbReference type="PANTHER" id="PTHR44303">
    <property type="entry name" value="DNAJ HOMOLOG SUBFAMILY C MEMBER 16"/>
    <property type="match status" value="1"/>
</dbReference>
<feature type="domain" description="HTH myb-type" evidence="13">
    <location>
        <begin position="67"/>
        <end position="117"/>
    </location>
</feature>
<dbReference type="EMBL" id="RDQH01000340">
    <property type="protein sequence ID" value="RXH77502.1"/>
    <property type="molecule type" value="Genomic_DNA"/>
</dbReference>
<dbReference type="PANTHER" id="PTHR44303:SF2">
    <property type="entry name" value="DNAJ HOMOLOG SUBFAMILY C MEMBER 16"/>
    <property type="match status" value="1"/>
</dbReference>
<sequence length="1036" mass="117178">MGKSSGYPPASGIKKGSWTPEEDKRLLAYIQLHGHGSWRSLPQKAGLKRCGKSCRLRWRNYLRPDIKRGNFSLHEDQTIIQLHALLGNRWSAIAAHLPKRTDNEIKNYWNANLKKRLAKIGFDPVTHKSKAAILASANGDPKKLSNLSHIAQWESARLQAEARFVKESKLRMHESAPAVSFFDDYHQLAPPLVPQCLDILEASAWESLISMSKSSSRSAALTNDINGLDHHHVHDHGLNMNGQDYGPNFQVPISDQQLSSLMGFDEATAPSVATGSMNINEHFGQYCGNECSELLAVLHQNIGFESEDAWTSLEKLMSQMSTYVTLDDPFAFDDSHAMQAIWQDPRLRILRSGADPIPITNVPNAHVSSFLNPITLHQCTRLQNILADGSLVVTLFSATRTRNYPVRLSTMAKPASSDATRGSSTASVIKAYSLPLILFVAAMFFQLFVVPKSFPPSQYDVLGIKSYSSIEEVKRGARQYFFSLEFRRAGFGYFRFYQVWHWDIEYAYELLTNPVWKRNYDIFGIDEQIVSSYSHSKPYQYHDGTVMTSNDFQTMFEGNKPWLIQLCSFGSKSCSQFSDVWKNGEPAAYLDGVANTGMLELGELQLATHFAERKPTGQPFFRNGMKESSSVDSVIDWFVTTVLGLPRILYYSKETLGQNFLAKVSLHKGCVLLHSDTKLLKIIGVMLLLHSCYGSVNYLRFLYIMEQNRQQELPQLRSTTSMELGCDSRGYSRAGYDTVTWYCAVVAGRHSPELSNMRGTICRVEEKLSNEVETRSADEEQSIAPAAGASKSKRLTFAWLDGEAQKKYCLFFLQSENIHETCGERTDMIDVPQLFIVRYKRNVTEESEEPEKKPKTIWDGLQDQELDPASRLVAKYNGSDNTWKIIKWISETIYDGDARDLPHYRTRTPHLVPEDSEPMWLAGVQRIPSTNTIMQSIRGILHGIYDCIGDPRVGQMLLLAALMSFRTIWLQRSQATPVSSQPNQPNSTVNIKCKKDESRRRRDRARNVLNEDLPPSITDMEPRDSYEMLLSGSDSE</sequence>
<feature type="compositionally biased region" description="Polar residues" evidence="10">
    <location>
        <begin position="975"/>
        <end position="990"/>
    </location>
</feature>
<dbReference type="InterPro" id="IPR017930">
    <property type="entry name" value="Myb_dom"/>
</dbReference>
<evidence type="ECO:0000256" key="8">
    <source>
        <dbReference type="ARBA" id="ARBA00023163"/>
    </source>
</evidence>
<evidence type="ECO:0000259" key="12">
    <source>
        <dbReference type="PROSITE" id="PS50090"/>
    </source>
</evidence>
<evidence type="ECO:0000256" key="3">
    <source>
        <dbReference type="ARBA" id="ARBA00014469"/>
    </source>
</evidence>
<dbReference type="Gene3D" id="1.10.10.60">
    <property type="entry name" value="Homeodomain-like"/>
    <property type="match status" value="2"/>
</dbReference>
<evidence type="ECO:0000313" key="14">
    <source>
        <dbReference type="EMBL" id="RXH77502.1"/>
    </source>
</evidence>
<dbReference type="PROSITE" id="PS50090">
    <property type="entry name" value="MYB_LIKE"/>
    <property type="match status" value="2"/>
</dbReference>
<comment type="subcellular location">
    <subcellularLocation>
        <location evidence="2">Cytoplasm</location>
        <location evidence="2">Cytosol</location>
    </subcellularLocation>
    <subcellularLocation>
        <location evidence="1">Nucleus</location>
    </subcellularLocation>
</comment>
<name>A0A498I5M7_MALDO</name>
<keyword evidence="8" id="KW-0804">Transcription</keyword>
<keyword evidence="7" id="KW-0238">DNA-binding</keyword>
<feature type="domain" description="HTH myb-type" evidence="13">
    <location>
        <begin position="10"/>
        <end position="66"/>
    </location>
</feature>
<keyword evidence="4" id="KW-0217">Developmental protein</keyword>
<dbReference type="FunFam" id="1.10.10.60:FF:000099">
    <property type="entry name" value="MYB transcription factor"/>
    <property type="match status" value="1"/>
</dbReference>
<dbReference type="SUPFAM" id="SSF46565">
    <property type="entry name" value="Chaperone J-domain"/>
    <property type="match status" value="1"/>
</dbReference>
<dbReference type="InterPro" id="IPR001005">
    <property type="entry name" value="SANT/Myb"/>
</dbReference>
<dbReference type="FunFam" id="1.10.10.60:FF:000001">
    <property type="entry name" value="MYB-related transcription factor"/>
    <property type="match status" value="1"/>
</dbReference>
<dbReference type="InterPro" id="IPR052448">
    <property type="entry name" value="DnaJ_C16_autophagy_reg"/>
</dbReference>
<dbReference type="PROSITE" id="PS50076">
    <property type="entry name" value="DNAJ_2"/>
    <property type="match status" value="1"/>
</dbReference>
<keyword evidence="9" id="KW-0539">Nucleus</keyword>
<dbReference type="InterPro" id="IPR036869">
    <property type="entry name" value="J_dom_sf"/>
</dbReference>
<feature type="domain" description="Myb-like" evidence="12">
    <location>
        <begin position="10"/>
        <end position="62"/>
    </location>
</feature>
<keyword evidence="15" id="KW-1185">Reference proteome</keyword>
<evidence type="ECO:0000259" key="11">
    <source>
        <dbReference type="PROSITE" id="PS50076"/>
    </source>
</evidence>
<dbReference type="PROSITE" id="PS51294">
    <property type="entry name" value="HTH_MYB"/>
    <property type="match status" value="2"/>
</dbReference>
<protein>
    <recommendedName>
        <fullName evidence="3">DnaJ homolog subfamily C member 2</fullName>
    </recommendedName>
</protein>
<dbReference type="CDD" id="cd00167">
    <property type="entry name" value="SANT"/>
    <property type="match status" value="2"/>
</dbReference>
<evidence type="ECO:0000256" key="6">
    <source>
        <dbReference type="ARBA" id="ARBA00023015"/>
    </source>
</evidence>
<dbReference type="InterPro" id="IPR009057">
    <property type="entry name" value="Homeodomain-like_sf"/>
</dbReference>
<evidence type="ECO:0000259" key="13">
    <source>
        <dbReference type="PROSITE" id="PS51294"/>
    </source>
</evidence>
<dbReference type="InterPro" id="IPR001623">
    <property type="entry name" value="DnaJ_domain"/>
</dbReference>
<dbReference type="GO" id="GO:1901957">
    <property type="term" value="P:regulation of cutin biosynthetic process"/>
    <property type="evidence" value="ECO:0007669"/>
    <property type="project" value="UniProtKB-ARBA"/>
</dbReference>
<feature type="region of interest" description="Disordered" evidence="10">
    <location>
        <begin position="975"/>
        <end position="1036"/>
    </location>
</feature>
<evidence type="ECO:0000256" key="2">
    <source>
        <dbReference type="ARBA" id="ARBA00004514"/>
    </source>
</evidence>
<evidence type="ECO:0000256" key="4">
    <source>
        <dbReference type="ARBA" id="ARBA00022473"/>
    </source>
</evidence>
<feature type="domain" description="J" evidence="11">
    <location>
        <begin position="457"/>
        <end position="524"/>
    </location>
</feature>
<dbReference type="Proteomes" id="UP000290289">
    <property type="component" value="Chromosome 14"/>
</dbReference>
<gene>
    <name evidence="14" type="ORF">DVH24_023776</name>
</gene>
<dbReference type="SMART" id="SM00717">
    <property type="entry name" value="SANT"/>
    <property type="match status" value="2"/>
</dbReference>
<dbReference type="GO" id="GO:0005634">
    <property type="term" value="C:nucleus"/>
    <property type="evidence" value="ECO:0007669"/>
    <property type="project" value="UniProtKB-SubCell"/>
</dbReference>
<keyword evidence="6" id="KW-0805">Transcription regulation</keyword>
<accession>A0A498I5M7</accession>
<organism evidence="14 15">
    <name type="scientific">Malus domestica</name>
    <name type="common">Apple</name>
    <name type="synonym">Pyrus malus</name>
    <dbReference type="NCBI Taxonomy" id="3750"/>
    <lineage>
        <taxon>Eukaryota</taxon>
        <taxon>Viridiplantae</taxon>
        <taxon>Streptophyta</taxon>
        <taxon>Embryophyta</taxon>
        <taxon>Tracheophyta</taxon>
        <taxon>Spermatophyta</taxon>
        <taxon>Magnoliopsida</taxon>
        <taxon>eudicotyledons</taxon>
        <taxon>Gunneridae</taxon>
        <taxon>Pentapetalae</taxon>
        <taxon>rosids</taxon>
        <taxon>fabids</taxon>
        <taxon>Rosales</taxon>
        <taxon>Rosaceae</taxon>
        <taxon>Amygdaloideae</taxon>
        <taxon>Maleae</taxon>
        <taxon>Malus</taxon>
    </lineage>
</organism>
<dbReference type="GO" id="GO:0003677">
    <property type="term" value="F:DNA binding"/>
    <property type="evidence" value="ECO:0007669"/>
    <property type="project" value="UniProtKB-KW"/>
</dbReference>
<evidence type="ECO:0000256" key="5">
    <source>
        <dbReference type="ARBA" id="ARBA00022737"/>
    </source>
</evidence>
<evidence type="ECO:0000256" key="1">
    <source>
        <dbReference type="ARBA" id="ARBA00004123"/>
    </source>
</evidence>
<evidence type="ECO:0000256" key="10">
    <source>
        <dbReference type="SAM" id="MobiDB-lite"/>
    </source>
</evidence>
<proteinExistence type="predicted"/>
<feature type="domain" description="Myb-like" evidence="12">
    <location>
        <begin position="63"/>
        <end position="113"/>
    </location>
</feature>
<comment type="caution">
    <text evidence="14">The sequence shown here is derived from an EMBL/GenBank/DDBJ whole genome shotgun (WGS) entry which is preliminary data.</text>
</comment>
<dbReference type="GO" id="GO:0005829">
    <property type="term" value="C:cytosol"/>
    <property type="evidence" value="ECO:0007669"/>
    <property type="project" value="UniProtKB-SubCell"/>
</dbReference>
<evidence type="ECO:0000256" key="9">
    <source>
        <dbReference type="ARBA" id="ARBA00023242"/>
    </source>
</evidence>
<dbReference type="AlphaFoldDB" id="A0A498I5M7"/>
<evidence type="ECO:0000313" key="15">
    <source>
        <dbReference type="Proteomes" id="UP000290289"/>
    </source>
</evidence>
<reference evidence="14 15" key="1">
    <citation type="submission" date="2018-10" db="EMBL/GenBank/DDBJ databases">
        <title>A high-quality apple genome assembly.</title>
        <authorList>
            <person name="Hu J."/>
        </authorList>
    </citation>
    <scope>NUCLEOTIDE SEQUENCE [LARGE SCALE GENOMIC DNA]</scope>
    <source>
        <strain evidence="15">cv. HFTH1</strain>
        <tissue evidence="14">Young leaf</tissue>
    </source>
</reference>
<dbReference type="SUPFAM" id="SSF46689">
    <property type="entry name" value="Homeodomain-like"/>
    <property type="match status" value="1"/>
</dbReference>
<evidence type="ECO:0000256" key="7">
    <source>
        <dbReference type="ARBA" id="ARBA00023125"/>
    </source>
</evidence>
<keyword evidence="5" id="KW-0677">Repeat</keyword>
<dbReference type="GO" id="GO:0000902">
    <property type="term" value="P:cell morphogenesis"/>
    <property type="evidence" value="ECO:0007669"/>
    <property type="project" value="UniProtKB-ARBA"/>
</dbReference>